<dbReference type="RefSeq" id="WP_343784963.1">
    <property type="nucleotide sequence ID" value="NZ_BAAAFH010000003.1"/>
</dbReference>
<keyword evidence="3" id="KW-1185">Reference proteome</keyword>
<dbReference type="Proteomes" id="UP001501126">
    <property type="component" value="Unassembled WGS sequence"/>
</dbReference>
<sequence length="100" mass="11089">MNRPVVIGIAAFIIIALITFLAPVELYDGVAVMASGEEIHEKMSLQYLINKEKYIEAYSGTGLVDLRLRPVGWLFIFLINFLLPVIIGYRASLGTKNTSS</sequence>
<organism evidence="2 3">
    <name type="scientific">Wandonia haliotis</name>
    <dbReference type="NCBI Taxonomy" id="574963"/>
    <lineage>
        <taxon>Bacteria</taxon>
        <taxon>Pseudomonadati</taxon>
        <taxon>Bacteroidota</taxon>
        <taxon>Flavobacteriia</taxon>
        <taxon>Flavobacteriales</taxon>
        <taxon>Crocinitomicaceae</taxon>
        <taxon>Wandonia</taxon>
    </lineage>
</organism>
<protein>
    <submittedName>
        <fullName evidence="2">Uncharacterized protein</fullName>
    </submittedName>
</protein>
<feature type="transmembrane region" description="Helical" evidence="1">
    <location>
        <begin position="71"/>
        <end position="91"/>
    </location>
</feature>
<keyword evidence="1" id="KW-0812">Transmembrane</keyword>
<evidence type="ECO:0000256" key="1">
    <source>
        <dbReference type="SAM" id="Phobius"/>
    </source>
</evidence>
<reference evidence="2 3" key="1">
    <citation type="journal article" date="2019" name="Int. J. Syst. Evol. Microbiol.">
        <title>The Global Catalogue of Microorganisms (GCM) 10K type strain sequencing project: providing services to taxonomists for standard genome sequencing and annotation.</title>
        <authorList>
            <consortium name="The Broad Institute Genomics Platform"/>
            <consortium name="The Broad Institute Genome Sequencing Center for Infectious Disease"/>
            <person name="Wu L."/>
            <person name="Ma J."/>
        </authorList>
    </citation>
    <scope>NUCLEOTIDE SEQUENCE [LARGE SCALE GENOMIC DNA]</scope>
    <source>
        <strain evidence="2 3">JCM 16083</strain>
    </source>
</reference>
<proteinExistence type="predicted"/>
<comment type="caution">
    <text evidence="2">The sequence shown here is derived from an EMBL/GenBank/DDBJ whole genome shotgun (WGS) entry which is preliminary data.</text>
</comment>
<accession>A0ABN1MLL5</accession>
<keyword evidence="1" id="KW-1133">Transmembrane helix</keyword>
<gene>
    <name evidence="2" type="ORF">GCM10009118_05850</name>
</gene>
<name>A0ABN1MLL5_9FLAO</name>
<evidence type="ECO:0000313" key="2">
    <source>
        <dbReference type="EMBL" id="GAA0874177.1"/>
    </source>
</evidence>
<feature type="transmembrane region" description="Helical" evidence="1">
    <location>
        <begin position="5"/>
        <end position="24"/>
    </location>
</feature>
<keyword evidence="1" id="KW-0472">Membrane</keyword>
<dbReference type="EMBL" id="BAAAFH010000003">
    <property type="protein sequence ID" value="GAA0874177.1"/>
    <property type="molecule type" value="Genomic_DNA"/>
</dbReference>
<evidence type="ECO:0000313" key="3">
    <source>
        <dbReference type="Proteomes" id="UP001501126"/>
    </source>
</evidence>